<comment type="caution">
    <text evidence="1">The sequence shown here is derived from an EMBL/GenBank/DDBJ whole genome shotgun (WGS) entry which is preliminary data.</text>
</comment>
<keyword evidence="2" id="KW-1185">Reference proteome</keyword>
<dbReference type="Proteomes" id="UP001057452">
    <property type="component" value="Chromosome 3"/>
</dbReference>
<evidence type="ECO:0000313" key="1">
    <source>
        <dbReference type="EMBL" id="KAI4830866.1"/>
    </source>
</evidence>
<dbReference type="EMBL" id="CM043787">
    <property type="protein sequence ID" value="KAI4830866.1"/>
    <property type="molecule type" value="Genomic_DNA"/>
</dbReference>
<gene>
    <name evidence="1" type="ORF">KUCAC02_002469</name>
</gene>
<proteinExistence type="predicted"/>
<protein>
    <submittedName>
        <fullName evidence="1">Uncharacterized protein</fullName>
    </submittedName>
</protein>
<accession>A0ACB9XVV7</accession>
<evidence type="ECO:0000313" key="2">
    <source>
        <dbReference type="Proteomes" id="UP001057452"/>
    </source>
</evidence>
<organism evidence="1 2">
    <name type="scientific">Chaenocephalus aceratus</name>
    <name type="common">Blackfin icefish</name>
    <name type="synonym">Chaenichthys aceratus</name>
    <dbReference type="NCBI Taxonomy" id="36190"/>
    <lineage>
        <taxon>Eukaryota</taxon>
        <taxon>Metazoa</taxon>
        <taxon>Chordata</taxon>
        <taxon>Craniata</taxon>
        <taxon>Vertebrata</taxon>
        <taxon>Euteleostomi</taxon>
        <taxon>Actinopterygii</taxon>
        <taxon>Neopterygii</taxon>
        <taxon>Teleostei</taxon>
        <taxon>Neoteleostei</taxon>
        <taxon>Acanthomorphata</taxon>
        <taxon>Eupercaria</taxon>
        <taxon>Perciformes</taxon>
        <taxon>Notothenioidei</taxon>
        <taxon>Channichthyidae</taxon>
        <taxon>Chaenocephalus</taxon>
    </lineage>
</organism>
<name>A0ACB9XVV7_CHAAC</name>
<reference evidence="1" key="1">
    <citation type="submission" date="2022-05" db="EMBL/GenBank/DDBJ databases">
        <title>Chromosome-level genome of Chaenocephalus aceratus.</title>
        <authorList>
            <person name="Park H."/>
        </authorList>
    </citation>
    <scope>NUCLEOTIDE SEQUENCE</scope>
    <source>
        <strain evidence="1">KU_202001</strain>
    </source>
</reference>
<sequence length="638" mass="72867">MTGNILQHKLPRAMYLDKLNQIDEDVMDSGCRDEAPTPQVLKNISWEVRQQSRPHSNEILSLQMMLENKKNNPDEVLQKVFVHPKGVLLWSIRSIEIFQERCKEDIVYLDATGSIKKKEKGSPPFYVYELVVRNPQKGSSPFPVATYLTCDHTTASVTYFLEAFLTDVARIYGREAMRSPIMLVCDGSMVLMQAICFSFAKKNLHDTINCYYQIASGKATKADFKVPVLHRCLSHIMKNAKEMCKKYAPKNYHLAMHEIKGRNNFGKRSSEVISKAPLETSGDPNSYYCKGLVAHINQYLLPYAGPWSGIMLGDLGRHGTGKPYEDYSRRYNVLKNKKTQNITEDNKTQGIMEKSQWDLKHIRISRSLTRTDDFVVQYQEKHSAMLKEYADSRRLSKRKTFRVLVEKWKERKPKKKGRYVTAIRKPFPFKSLAKKTKGNDIIIHHSELRTLQPHEWLAGEVNFDNYQAIVSFVNINNAHWKLLYINAVNSTVVLVDPAGSSTEDADSISAAEKNGEFFKMRRTWNGNTKWDDIQWKGGVLEHPTQQDGNSCGVIVVMMARAVMAAFPAVPKIVFGTSKREMKEERKNMALRILRASVFNLENNCAMCSMAKPPGDGPPMTNWVDSFETFLISIGETFS</sequence>